<evidence type="ECO:0000256" key="2">
    <source>
        <dbReference type="SAM" id="MobiDB-lite"/>
    </source>
</evidence>
<evidence type="ECO:0000313" key="4">
    <source>
        <dbReference type="Proteomes" id="UP000701801"/>
    </source>
</evidence>
<feature type="compositionally biased region" description="Basic and acidic residues" evidence="2">
    <location>
        <begin position="117"/>
        <end position="147"/>
    </location>
</feature>
<dbReference type="EMBL" id="CAJVRM010000411">
    <property type="protein sequence ID" value="CAG8980731.1"/>
    <property type="molecule type" value="Genomic_DNA"/>
</dbReference>
<keyword evidence="1" id="KW-0175">Coiled coil</keyword>
<accession>A0A9N9QB12</accession>
<evidence type="ECO:0000256" key="1">
    <source>
        <dbReference type="SAM" id="Coils"/>
    </source>
</evidence>
<organism evidence="3 4">
    <name type="scientific">Hymenoscyphus albidus</name>
    <dbReference type="NCBI Taxonomy" id="595503"/>
    <lineage>
        <taxon>Eukaryota</taxon>
        <taxon>Fungi</taxon>
        <taxon>Dikarya</taxon>
        <taxon>Ascomycota</taxon>
        <taxon>Pezizomycotina</taxon>
        <taxon>Leotiomycetes</taxon>
        <taxon>Helotiales</taxon>
        <taxon>Helotiaceae</taxon>
        <taxon>Hymenoscyphus</taxon>
    </lineage>
</organism>
<reference evidence="3" key="1">
    <citation type="submission" date="2021-07" db="EMBL/GenBank/DDBJ databases">
        <authorList>
            <person name="Durling M."/>
        </authorList>
    </citation>
    <scope>NUCLEOTIDE SEQUENCE</scope>
</reference>
<feature type="coiled-coil region" evidence="1">
    <location>
        <begin position="57"/>
        <end position="88"/>
    </location>
</feature>
<proteinExistence type="predicted"/>
<sequence length="215" mass="25584">MCRMLIHKYIWQDCGHSFLYRDSCRYNNNMICPLDACDTYLETFEEKCEICWERDKYLAEEREKAERREELANIERQLELEMEIEQKRELIGVPKVFKWMWNGLLISPLAKLRRESVEKEKPDEREKDPGQVVKDLQELQEDAKKDLEDVEMEDAPLDREEIRSGKVPPARKCPFLADDRQAFEDITEVFPQYPQKNLEHSPNSSTSPQARQTPE</sequence>
<dbReference type="AlphaFoldDB" id="A0A9N9QB12"/>
<name>A0A9N9QB12_9HELO</name>
<protein>
    <submittedName>
        <fullName evidence="3">Uncharacterized protein</fullName>
    </submittedName>
</protein>
<feature type="region of interest" description="Disordered" evidence="2">
    <location>
        <begin position="190"/>
        <end position="215"/>
    </location>
</feature>
<feature type="region of interest" description="Disordered" evidence="2">
    <location>
        <begin position="117"/>
        <end position="173"/>
    </location>
</feature>
<gene>
    <name evidence="3" type="ORF">HYALB_00013271</name>
</gene>
<evidence type="ECO:0000313" key="3">
    <source>
        <dbReference type="EMBL" id="CAG8980731.1"/>
    </source>
</evidence>
<feature type="compositionally biased region" description="Polar residues" evidence="2">
    <location>
        <begin position="200"/>
        <end position="215"/>
    </location>
</feature>
<dbReference type="OrthoDB" id="10296568at2759"/>
<dbReference type="Proteomes" id="UP000701801">
    <property type="component" value="Unassembled WGS sequence"/>
</dbReference>
<comment type="caution">
    <text evidence="3">The sequence shown here is derived from an EMBL/GenBank/DDBJ whole genome shotgun (WGS) entry which is preliminary data.</text>
</comment>
<keyword evidence="4" id="KW-1185">Reference proteome</keyword>